<evidence type="ECO:0000313" key="3">
    <source>
        <dbReference type="Proteomes" id="UP000078555"/>
    </source>
</evidence>
<feature type="compositionally biased region" description="Basic and acidic residues" evidence="1">
    <location>
        <begin position="41"/>
        <end position="70"/>
    </location>
</feature>
<organism evidence="2 3">
    <name type="scientific">Plasmodium ovale wallikeri</name>
    <dbReference type="NCBI Taxonomy" id="864142"/>
    <lineage>
        <taxon>Eukaryota</taxon>
        <taxon>Sar</taxon>
        <taxon>Alveolata</taxon>
        <taxon>Apicomplexa</taxon>
        <taxon>Aconoidasida</taxon>
        <taxon>Haemosporida</taxon>
        <taxon>Plasmodiidae</taxon>
        <taxon>Plasmodium</taxon>
        <taxon>Plasmodium (Plasmodium)</taxon>
    </lineage>
</organism>
<dbReference type="AlphaFoldDB" id="A0A1A8YN67"/>
<protein>
    <submittedName>
        <fullName evidence="2">Uncharacterized protein</fullName>
    </submittedName>
</protein>
<sequence>MEPGTNENGHMGKWAYGQMGIRAIGQMGIWTNGYMSKWAYGEKKPKSTKEGKTDRTGEKSVELNIKDYRGSEMTVE</sequence>
<evidence type="ECO:0000256" key="1">
    <source>
        <dbReference type="SAM" id="MobiDB-lite"/>
    </source>
</evidence>
<accession>A0A1A8YN67</accession>
<dbReference type="Proteomes" id="UP000078555">
    <property type="component" value="Unassembled WGS sequence"/>
</dbReference>
<evidence type="ECO:0000313" key="2">
    <source>
        <dbReference type="EMBL" id="SBT33026.1"/>
    </source>
</evidence>
<feature type="region of interest" description="Disordered" evidence="1">
    <location>
        <begin position="41"/>
        <end position="76"/>
    </location>
</feature>
<proteinExistence type="predicted"/>
<name>A0A1A8YN67_PLAOA</name>
<reference evidence="3" key="1">
    <citation type="submission" date="2016-05" db="EMBL/GenBank/DDBJ databases">
        <authorList>
            <person name="Naeem Raeece"/>
        </authorList>
    </citation>
    <scope>NUCLEOTIDE SEQUENCE [LARGE SCALE GENOMIC DNA]</scope>
</reference>
<dbReference type="EMBL" id="FLRD01000050">
    <property type="protein sequence ID" value="SBT33026.1"/>
    <property type="molecule type" value="Genomic_DNA"/>
</dbReference>
<gene>
    <name evidence="2" type="ORF">POVWA1_015080</name>
</gene>
<keyword evidence="3" id="KW-1185">Reference proteome</keyword>